<organism evidence="1 2">
    <name type="scientific">Bacillus cereus</name>
    <dbReference type="NCBI Taxonomy" id="1396"/>
    <lineage>
        <taxon>Bacteria</taxon>
        <taxon>Bacillati</taxon>
        <taxon>Bacillota</taxon>
        <taxon>Bacilli</taxon>
        <taxon>Bacillales</taxon>
        <taxon>Bacillaceae</taxon>
        <taxon>Bacillus</taxon>
        <taxon>Bacillus cereus group</taxon>
    </lineage>
</organism>
<dbReference type="RefSeq" id="WP_098777538.1">
    <property type="nucleotide sequence ID" value="NZ_NUHO01000062.1"/>
</dbReference>
<gene>
    <name evidence="1" type="ORF">CN958_15925</name>
</gene>
<keyword evidence="1" id="KW-0131">Cell cycle</keyword>
<name>A0A2B9DHU2_BACCE</name>
<dbReference type="EMBL" id="NUHO01000062">
    <property type="protein sequence ID" value="PGM92278.1"/>
    <property type="molecule type" value="Genomic_DNA"/>
</dbReference>
<dbReference type="Proteomes" id="UP000222054">
    <property type="component" value="Unassembled WGS sequence"/>
</dbReference>
<dbReference type="AlphaFoldDB" id="A0A2B9DHU2"/>
<evidence type="ECO:0000313" key="1">
    <source>
        <dbReference type="EMBL" id="PGM92278.1"/>
    </source>
</evidence>
<keyword evidence="1" id="KW-0132">Cell division</keyword>
<proteinExistence type="predicted"/>
<dbReference type="GO" id="GO:0051301">
    <property type="term" value="P:cell division"/>
    <property type="evidence" value="ECO:0007669"/>
    <property type="project" value="UniProtKB-KW"/>
</dbReference>
<comment type="caution">
    <text evidence="1">The sequence shown here is derived from an EMBL/GenBank/DDBJ whole genome shotgun (WGS) entry which is preliminary data.</text>
</comment>
<protein>
    <submittedName>
        <fullName evidence="1">Cell division protein SepF</fullName>
    </submittedName>
</protein>
<evidence type="ECO:0000313" key="2">
    <source>
        <dbReference type="Proteomes" id="UP000222054"/>
    </source>
</evidence>
<sequence length="138" mass="16201">MTEQLTFLLDDNSNTTAVMKNTKDIQVTEQTQPFDIKESHAKYLPGRVGFADVLAIIPCDVWSSDELPRSVRQDNHFDMYIDYVTALWRYRRAQDKSFFWDEAEELCKAARESQEPQPLRIYFDSGFKPQYVTEYLEG</sequence>
<reference evidence="1 2" key="1">
    <citation type="submission" date="2017-09" db="EMBL/GenBank/DDBJ databases">
        <title>Large-scale bioinformatics analysis of Bacillus genomes uncovers conserved roles of natural products in bacterial physiology.</title>
        <authorList>
            <consortium name="Agbiome Team Llc"/>
            <person name="Bleich R.M."/>
            <person name="Grubbs K.J."/>
            <person name="Santa Maria K.C."/>
            <person name="Allen S.E."/>
            <person name="Farag S."/>
            <person name="Shank E.A."/>
            <person name="Bowers A."/>
        </authorList>
    </citation>
    <scope>NUCLEOTIDE SEQUENCE [LARGE SCALE GENOMIC DNA]</scope>
    <source>
        <strain evidence="1 2">AFS053130</strain>
    </source>
</reference>
<accession>A0A2B9DHU2</accession>